<accession>A0ABQ0FDH3</accession>
<name>A0ABQ0FDH3_APOSI</name>
<proteinExistence type="predicted"/>
<comment type="caution">
    <text evidence="1">The sequence shown here is derived from an EMBL/GenBank/DDBJ whole genome shotgun (WGS) entry which is preliminary data.</text>
</comment>
<evidence type="ECO:0000313" key="2">
    <source>
        <dbReference type="Proteomes" id="UP001623349"/>
    </source>
</evidence>
<dbReference type="Proteomes" id="UP001623349">
    <property type="component" value="Unassembled WGS sequence"/>
</dbReference>
<sequence length="34" mass="4075">MFLYIDVAVLELTVYTRLALNSEIHLFLLPKHWD</sequence>
<protein>
    <submittedName>
        <fullName evidence="1">Membrane metallo-endopeptidase-like 1</fullName>
    </submittedName>
</protein>
<keyword evidence="2" id="KW-1185">Reference proteome</keyword>
<reference evidence="1 2" key="1">
    <citation type="submission" date="2024-08" db="EMBL/GenBank/DDBJ databases">
        <title>The draft genome of Apodemus speciosus.</title>
        <authorList>
            <person name="Nabeshima K."/>
            <person name="Suzuki S."/>
            <person name="Onuma M."/>
        </authorList>
    </citation>
    <scope>NUCLEOTIDE SEQUENCE [LARGE SCALE GENOMIC DNA]</scope>
    <source>
        <strain evidence="1">IB14-021</strain>
    </source>
</reference>
<organism evidence="1 2">
    <name type="scientific">Apodemus speciosus</name>
    <name type="common">Large Japanese field mouse</name>
    <dbReference type="NCBI Taxonomy" id="105296"/>
    <lineage>
        <taxon>Eukaryota</taxon>
        <taxon>Metazoa</taxon>
        <taxon>Chordata</taxon>
        <taxon>Craniata</taxon>
        <taxon>Vertebrata</taxon>
        <taxon>Euteleostomi</taxon>
        <taxon>Mammalia</taxon>
        <taxon>Eutheria</taxon>
        <taxon>Euarchontoglires</taxon>
        <taxon>Glires</taxon>
        <taxon>Rodentia</taxon>
        <taxon>Myomorpha</taxon>
        <taxon>Muroidea</taxon>
        <taxon>Muridae</taxon>
        <taxon>Murinae</taxon>
        <taxon>Apodemus</taxon>
    </lineage>
</organism>
<gene>
    <name evidence="1" type="ORF">APTSU1_001253900</name>
</gene>
<evidence type="ECO:0000313" key="1">
    <source>
        <dbReference type="EMBL" id="GAB1297303.1"/>
    </source>
</evidence>
<dbReference type="EMBL" id="BAAFST010000012">
    <property type="protein sequence ID" value="GAB1297303.1"/>
    <property type="molecule type" value="Genomic_DNA"/>
</dbReference>